<reference evidence="5" key="1">
    <citation type="submission" date="2018-05" db="EMBL/GenBank/DDBJ databases">
        <authorList>
            <person name="Lanie J.A."/>
            <person name="Ng W.-L."/>
            <person name="Kazmierczak K.M."/>
            <person name="Andrzejewski T.M."/>
            <person name="Davidsen T.M."/>
            <person name="Wayne K.J."/>
            <person name="Tettelin H."/>
            <person name="Glass J.I."/>
            <person name="Rusch D."/>
            <person name="Podicherti R."/>
            <person name="Tsui H.-C.T."/>
            <person name="Winkler M.E."/>
        </authorList>
    </citation>
    <scope>NUCLEOTIDE SEQUENCE</scope>
</reference>
<dbReference type="EMBL" id="UINC01097311">
    <property type="protein sequence ID" value="SVC54912.1"/>
    <property type="molecule type" value="Genomic_DNA"/>
</dbReference>
<evidence type="ECO:0000256" key="3">
    <source>
        <dbReference type="ARBA" id="ARBA00023239"/>
    </source>
</evidence>
<keyword evidence="2" id="KW-0520">NAD</keyword>
<dbReference type="Gene3D" id="3.90.25.10">
    <property type="entry name" value="UDP-galactose 4-epimerase, domain 1"/>
    <property type="match status" value="1"/>
</dbReference>
<comment type="cofactor">
    <cofactor evidence="1">
        <name>NAD(+)</name>
        <dbReference type="ChEBI" id="CHEBI:57540"/>
    </cofactor>
</comment>
<dbReference type="PANTHER" id="PTHR43000">
    <property type="entry name" value="DTDP-D-GLUCOSE 4,6-DEHYDRATASE-RELATED"/>
    <property type="match status" value="1"/>
</dbReference>
<organism evidence="5">
    <name type="scientific">marine metagenome</name>
    <dbReference type="NCBI Taxonomy" id="408172"/>
    <lineage>
        <taxon>unclassified sequences</taxon>
        <taxon>metagenomes</taxon>
        <taxon>ecological metagenomes</taxon>
    </lineage>
</organism>
<evidence type="ECO:0000313" key="5">
    <source>
        <dbReference type="EMBL" id="SVC54912.1"/>
    </source>
</evidence>
<feature type="domain" description="NAD(P)-binding" evidence="4">
    <location>
        <begin position="4"/>
        <end position="300"/>
    </location>
</feature>
<dbReference type="AlphaFoldDB" id="A0A382N563"/>
<dbReference type="CDD" id="cd05246">
    <property type="entry name" value="dTDP_GD_SDR_e"/>
    <property type="match status" value="1"/>
</dbReference>
<dbReference type="InterPro" id="IPR005888">
    <property type="entry name" value="dTDP_Gluc_deHydtase"/>
</dbReference>
<dbReference type="InterPro" id="IPR036291">
    <property type="entry name" value="NAD(P)-bd_dom_sf"/>
</dbReference>
<dbReference type="GO" id="GO:0008460">
    <property type="term" value="F:dTDP-glucose 4,6-dehydratase activity"/>
    <property type="evidence" value="ECO:0007669"/>
    <property type="project" value="InterPro"/>
</dbReference>
<keyword evidence="3" id="KW-0456">Lyase</keyword>
<sequence>MRILVTGGAGFIGANFVHRSLVDGHEVTVYDALTYAGNPANLAGLAERGDYQFVHADVRDGEALSMAMLGHDAVVHFAAESHVDRSIVDPARFISTNCEGTDTVCRAALKVGLDRVVHVSTDEVYGSIDVGSFVESDALAPSSPYSASKAASDLIALSYHVTHGLPVVVTRSTNNYGRFQFPEKIVPLFITNLLRGGQVPLYGDGQNVRDWCHVDDNCAAVDLVLREGVAGETYNIGSGNELTNRHLTERLLALCGAGEDRIRMVDDRPGHDRRYSVDTTRIGSLGWAPSRDLDAGLAETVGWYRDHPEWWEPLLIGNPLIS</sequence>
<dbReference type="NCBIfam" id="TIGR01181">
    <property type="entry name" value="dTDP_gluc_dehyt"/>
    <property type="match status" value="1"/>
</dbReference>
<protein>
    <recommendedName>
        <fullName evidence="4">NAD(P)-binding domain-containing protein</fullName>
    </recommendedName>
</protein>
<proteinExistence type="predicted"/>
<accession>A0A382N563</accession>
<evidence type="ECO:0000256" key="1">
    <source>
        <dbReference type="ARBA" id="ARBA00001911"/>
    </source>
</evidence>
<dbReference type="SUPFAM" id="SSF51735">
    <property type="entry name" value="NAD(P)-binding Rossmann-fold domains"/>
    <property type="match status" value="1"/>
</dbReference>
<dbReference type="InterPro" id="IPR016040">
    <property type="entry name" value="NAD(P)-bd_dom"/>
</dbReference>
<evidence type="ECO:0000256" key="2">
    <source>
        <dbReference type="ARBA" id="ARBA00023027"/>
    </source>
</evidence>
<dbReference type="Pfam" id="PF16363">
    <property type="entry name" value="GDP_Man_Dehyd"/>
    <property type="match status" value="1"/>
</dbReference>
<feature type="non-terminal residue" evidence="5">
    <location>
        <position position="322"/>
    </location>
</feature>
<dbReference type="GO" id="GO:0009225">
    <property type="term" value="P:nucleotide-sugar metabolic process"/>
    <property type="evidence" value="ECO:0007669"/>
    <property type="project" value="InterPro"/>
</dbReference>
<evidence type="ECO:0000259" key="4">
    <source>
        <dbReference type="Pfam" id="PF16363"/>
    </source>
</evidence>
<gene>
    <name evidence="5" type="ORF">METZ01_LOCUS307766</name>
</gene>
<name>A0A382N563_9ZZZZ</name>
<dbReference type="Gene3D" id="3.40.50.720">
    <property type="entry name" value="NAD(P)-binding Rossmann-like Domain"/>
    <property type="match status" value="1"/>
</dbReference>